<gene>
    <name evidence="1" type="ORF">OMP38_18250</name>
</gene>
<accession>A0A9X4KIT2</accession>
<keyword evidence="2" id="KW-1185">Reference proteome</keyword>
<reference evidence="1 2" key="1">
    <citation type="submission" date="2022-10" db="EMBL/GenBank/DDBJ databases">
        <title>Comparative genomic analysis of Cohnella hashimotonis sp. nov., isolated from the International Space Station.</title>
        <authorList>
            <person name="Simpson A."/>
            <person name="Venkateswaran K."/>
        </authorList>
    </citation>
    <scope>NUCLEOTIDE SEQUENCE [LARGE SCALE GENOMIC DNA]</scope>
    <source>
        <strain evidence="1 2">DSM 18997</strain>
    </source>
</reference>
<evidence type="ECO:0000313" key="1">
    <source>
        <dbReference type="EMBL" id="MDG0792601.1"/>
    </source>
</evidence>
<dbReference type="RefSeq" id="WP_090109055.1">
    <property type="nucleotide sequence ID" value="NZ_JAPDHZ010000003.1"/>
</dbReference>
<dbReference type="AlphaFoldDB" id="A0A9X4KIT2"/>
<dbReference type="SUPFAM" id="SSF46785">
    <property type="entry name" value="Winged helix' DNA-binding domain"/>
    <property type="match status" value="1"/>
</dbReference>
<dbReference type="InterPro" id="IPR000944">
    <property type="entry name" value="Tscrpt_reg_Rrf2"/>
</dbReference>
<dbReference type="EMBL" id="JAPDHZ010000003">
    <property type="protein sequence ID" value="MDG0792601.1"/>
    <property type="molecule type" value="Genomic_DNA"/>
</dbReference>
<dbReference type="PANTHER" id="PTHR33221:SF15">
    <property type="entry name" value="HTH-TYPE TRANSCRIPTIONAL REGULATOR YWGB-RELATED"/>
    <property type="match status" value="1"/>
</dbReference>
<organism evidence="1 2">
    <name type="scientific">Cohnella ginsengisoli</name>
    <dbReference type="NCBI Taxonomy" id="425004"/>
    <lineage>
        <taxon>Bacteria</taxon>
        <taxon>Bacillati</taxon>
        <taxon>Bacillota</taxon>
        <taxon>Bacilli</taxon>
        <taxon>Bacillales</taxon>
        <taxon>Paenibacillaceae</taxon>
        <taxon>Cohnella</taxon>
    </lineage>
</organism>
<dbReference type="GO" id="GO:0003700">
    <property type="term" value="F:DNA-binding transcription factor activity"/>
    <property type="evidence" value="ECO:0007669"/>
    <property type="project" value="TreeGrafter"/>
</dbReference>
<name>A0A9X4KIT2_9BACL</name>
<comment type="caution">
    <text evidence="1">The sequence shown here is derived from an EMBL/GenBank/DDBJ whole genome shotgun (WGS) entry which is preliminary data.</text>
</comment>
<dbReference type="InterPro" id="IPR036388">
    <property type="entry name" value="WH-like_DNA-bd_sf"/>
</dbReference>
<sequence length="152" mass="16575">MAIDKCGGVATPRWFGYALQSLVYLAHHADRDDRCPSGEIAGNCATEATLMRRILSRLARAQIVGAREGREGGYFLLKPPEAITLGEVYRALEIAEPLHSGMLDSADDCTALGSGMKEAFGDVIRETERRMMEVLDGRTIADMIGQVFGQKV</sequence>
<dbReference type="PANTHER" id="PTHR33221">
    <property type="entry name" value="WINGED HELIX-TURN-HELIX TRANSCRIPTIONAL REGULATOR, RRF2 FAMILY"/>
    <property type="match status" value="1"/>
</dbReference>
<dbReference type="Proteomes" id="UP001153387">
    <property type="component" value="Unassembled WGS sequence"/>
</dbReference>
<dbReference type="InterPro" id="IPR036390">
    <property type="entry name" value="WH_DNA-bd_sf"/>
</dbReference>
<evidence type="ECO:0000313" key="2">
    <source>
        <dbReference type="Proteomes" id="UP001153387"/>
    </source>
</evidence>
<dbReference type="PROSITE" id="PS51197">
    <property type="entry name" value="HTH_RRF2_2"/>
    <property type="match status" value="1"/>
</dbReference>
<protein>
    <submittedName>
        <fullName evidence="1">Rrf2 family transcriptional regulator</fullName>
    </submittedName>
</protein>
<dbReference type="Gene3D" id="1.10.10.10">
    <property type="entry name" value="Winged helix-like DNA-binding domain superfamily/Winged helix DNA-binding domain"/>
    <property type="match status" value="1"/>
</dbReference>
<dbReference type="GO" id="GO:0005829">
    <property type="term" value="C:cytosol"/>
    <property type="evidence" value="ECO:0007669"/>
    <property type="project" value="TreeGrafter"/>
</dbReference>
<proteinExistence type="predicted"/>
<dbReference type="Pfam" id="PF02082">
    <property type="entry name" value="Rrf2"/>
    <property type="match status" value="1"/>
</dbReference>